<evidence type="ECO:0000256" key="8">
    <source>
        <dbReference type="RuleBase" id="RU363032"/>
    </source>
</evidence>
<dbReference type="InterPro" id="IPR051322">
    <property type="entry name" value="AA_ABC_Transporter_Permease"/>
</dbReference>
<evidence type="ECO:0000259" key="9">
    <source>
        <dbReference type="PROSITE" id="PS50928"/>
    </source>
</evidence>
<comment type="similarity">
    <text evidence="2">Belongs to the binding-protein-dependent transport system permease family. CysTW subfamily.</text>
</comment>
<keyword evidence="6 8" id="KW-1133">Transmembrane helix</keyword>
<evidence type="ECO:0000256" key="4">
    <source>
        <dbReference type="ARBA" id="ARBA00022475"/>
    </source>
</evidence>
<protein>
    <submittedName>
        <fullName evidence="10">Metal ABC transporter permease</fullName>
    </submittedName>
</protein>
<dbReference type="FunFam" id="1.10.3720.10:FF:000002">
    <property type="entry name" value="D-methionine ABC transporter permease MetI"/>
    <property type="match status" value="1"/>
</dbReference>
<feature type="transmembrane region" description="Helical" evidence="8">
    <location>
        <begin position="53"/>
        <end position="77"/>
    </location>
</feature>
<feature type="domain" description="ABC transmembrane type-1" evidence="9">
    <location>
        <begin position="15"/>
        <end position="209"/>
    </location>
</feature>
<evidence type="ECO:0000256" key="5">
    <source>
        <dbReference type="ARBA" id="ARBA00022692"/>
    </source>
</evidence>
<organism evidence="10 11">
    <name type="scientific">Reticulibacter mediterranei</name>
    <dbReference type="NCBI Taxonomy" id="2778369"/>
    <lineage>
        <taxon>Bacteria</taxon>
        <taxon>Bacillati</taxon>
        <taxon>Chloroflexota</taxon>
        <taxon>Ktedonobacteria</taxon>
        <taxon>Ktedonobacterales</taxon>
        <taxon>Reticulibacteraceae</taxon>
        <taxon>Reticulibacter</taxon>
    </lineage>
</organism>
<evidence type="ECO:0000256" key="1">
    <source>
        <dbReference type="ARBA" id="ARBA00004651"/>
    </source>
</evidence>
<evidence type="ECO:0000256" key="3">
    <source>
        <dbReference type="ARBA" id="ARBA00022448"/>
    </source>
</evidence>
<feature type="transmembrane region" description="Helical" evidence="8">
    <location>
        <begin position="20"/>
        <end position="41"/>
    </location>
</feature>
<dbReference type="PROSITE" id="PS50928">
    <property type="entry name" value="ABC_TM1"/>
    <property type="match status" value="1"/>
</dbReference>
<evidence type="ECO:0000313" key="10">
    <source>
        <dbReference type="EMBL" id="GHO96390.1"/>
    </source>
</evidence>
<keyword evidence="5 8" id="KW-0812">Transmembrane</keyword>
<dbReference type="InterPro" id="IPR035906">
    <property type="entry name" value="MetI-like_sf"/>
</dbReference>
<evidence type="ECO:0000256" key="6">
    <source>
        <dbReference type="ARBA" id="ARBA00022989"/>
    </source>
</evidence>
<sequence>MEDWSILLPDLWQATQDTFLMVGVSTLFTVLVGLPLGVLLVTTDRDGLLDIPWLNQILGVIVNIGRSLPFIILLVAITPFTRLVTGTTIGTAAAIVPQTVATIPFFGRVAETSLREVDRGAVEAAKAMGCTHWQIIAKVLLPESLSSLVLGITITIISLLGYSAIAGAVGAGGLGDLAIRYGYQRFETGVMIITVVLLVVLVQGIQVLGNLLARRIAKR</sequence>
<dbReference type="GO" id="GO:0048473">
    <property type="term" value="P:D-methionine transmembrane transport"/>
    <property type="evidence" value="ECO:0007669"/>
    <property type="project" value="TreeGrafter"/>
</dbReference>
<evidence type="ECO:0000313" key="11">
    <source>
        <dbReference type="Proteomes" id="UP000597444"/>
    </source>
</evidence>
<dbReference type="SUPFAM" id="SSF161098">
    <property type="entry name" value="MetI-like"/>
    <property type="match status" value="1"/>
</dbReference>
<name>A0A8J3IT12_9CHLR</name>
<feature type="transmembrane region" description="Helical" evidence="8">
    <location>
        <begin position="148"/>
        <end position="169"/>
    </location>
</feature>
<keyword evidence="7 8" id="KW-0472">Membrane</keyword>
<evidence type="ECO:0000256" key="2">
    <source>
        <dbReference type="ARBA" id="ARBA00007069"/>
    </source>
</evidence>
<dbReference type="InterPro" id="IPR000515">
    <property type="entry name" value="MetI-like"/>
</dbReference>
<feature type="transmembrane region" description="Helical" evidence="8">
    <location>
        <begin position="83"/>
        <end position="106"/>
    </location>
</feature>
<reference evidence="10" key="1">
    <citation type="submission" date="2020-10" db="EMBL/GenBank/DDBJ databases">
        <title>Taxonomic study of unclassified bacteria belonging to the class Ktedonobacteria.</title>
        <authorList>
            <person name="Yabe S."/>
            <person name="Wang C.M."/>
            <person name="Zheng Y."/>
            <person name="Sakai Y."/>
            <person name="Cavaletti L."/>
            <person name="Monciardini P."/>
            <person name="Donadio S."/>
        </authorList>
    </citation>
    <scope>NUCLEOTIDE SEQUENCE</scope>
    <source>
        <strain evidence="10">ID150040</strain>
    </source>
</reference>
<keyword evidence="4" id="KW-1003">Cell membrane</keyword>
<accession>A0A8J3IT12</accession>
<feature type="transmembrane region" description="Helical" evidence="8">
    <location>
        <begin position="189"/>
        <end position="213"/>
    </location>
</feature>
<dbReference type="Pfam" id="PF00528">
    <property type="entry name" value="BPD_transp_1"/>
    <property type="match status" value="1"/>
</dbReference>
<comment type="subcellular location">
    <subcellularLocation>
        <location evidence="1 8">Cell membrane</location>
        <topology evidence="1 8">Multi-pass membrane protein</topology>
    </subcellularLocation>
</comment>
<keyword evidence="11" id="KW-1185">Reference proteome</keyword>
<dbReference type="AlphaFoldDB" id="A0A8J3IT12"/>
<dbReference type="Gene3D" id="1.10.3720.10">
    <property type="entry name" value="MetI-like"/>
    <property type="match status" value="1"/>
</dbReference>
<comment type="caution">
    <text evidence="10">The sequence shown here is derived from an EMBL/GenBank/DDBJ whole genome shotgun (WGS) entry which is preliminary data.</text>
</comment>
<dbReference type="PANTHER" id="PTHR30450">
    <property type="entry name" value="ABC TRANSPORTER PERMEASE"/>
    <property type="match status" value="1"/>
</dbReference>
<proteinExistence type="inferred from homology"/>
<dbReference type="GO" id="GO:0005886">
    <property type="term" value="C:plasma membrane"/>
    <property type="evidence" value="ECO:0007669"/>
    <property type="project" value="UniProtKB-SubCell"/>
</dbReference>
<dbReference type="EMBL" id="BNJK01000001">
    <property type="protein sequence ID" value="GHO96390.1"/>
    <property type="molecule type" value="Genomic_DNA"/>
</dbReference>
<evidence type="ECO:0000256" key="7">
    <source>
        <dbReference type="ARBA" id="ARBA00023136"/>
    </source>
</evidence>
<dbReference type="PANTHER" id="PTHR30450:SF1">
    <property type="entry name" value="D-METHIONINE TRANSPORT SYSTEM PERMEASE PROTEIN METI-RELATED"/>
    <property type="match status" value="1"/>
</dbReference>
<dbReference type="RefSeq" id="WP_220207019.1">
    <property type="nucleotide sequence ID" value="NZ_BNJK01000001.1"/>
</dbReference>
<keyword evidence="3 8" id="KW-0813">Transport</keyword>
<dbReference type="CDD" id="cd06261">
    <property type="entry name" value="TM_PBP2"/>
    <property type="match status" value="1"/>
</dbReference>
<gene>
    <name evidence="10" type="ORF">KSF_064380</name>
</gene>
<dbReference type="Proteomes" id="UP000597444">
    <property type="component" value="Unassembled WGS sequence"/>
</dbReference>